<sequence>MQEGVIDVNAGGEAVGRFQAEDDSWIFGPTSFWDGPPGVVIGGAEERNAPALISQRYGLDGAVWGYRIPVEKPGIYACSVHFAETDSASFAVGARIFDVRIMDEVITGIDVYEEAGPARFTSVVRTFTDLKVGDELFLEFTPVKGDAFLSALTCEKTAEHGSNDPMAVNISGSESPEASPMNLDASPALEEPATFASPGVDPSVIASPMAESPFEDMPPSPLGELETADPSPIPTVSASNIVTVTPDPDPTPEDPESILEPSPIDPLNGPVEGTTNTATPDSELTAGDGQRSEKYRLLGSISDTSSFTPQMKEVLIAESQTFTSSDSEWAMIHLQEETIEAVTRQEKLQLVTRQGARVYQIDLQALYPSPEYEDEVQRFKEFVSEGRLTLALQNRGISNLAISFEEEPPGQNPPSNSPEASTTSTSKVVGIVVGCVLGVLLVVAVGVFVIVRRSHGIDASQNGFDAPPPAMTESEISSVMERSETAASVEYLDDDSTFTAATSRAGDHIDQVAFDKDVFGRGTATGSHGVS</sequence>
<dbReference type="Gramene" id="CDF35139">
    <property type="protein sequence ID" value="CDF35139"/>
    <property type="gene ID" value="CHC_T00003072001"/>
</dbReference>
<proteinExistence type="predicted"/>
<keyword evidence="2" id="KW-0812">Transmembrane</keyword>
<feature type="domain" description="Malectin" evidence="3">
    <location>
        <begin position="63"/>
        <end position="134"/>
    </location>
</feature>
<keyword evidence="5" id="KW-1185">Reference proteome</keyword>
<accession>R7QAP2</accession>
<dbReference type="OrthoDB" id="10569913at2759"/>
<dbReference type="RefSeq" id="XP_005714958.1">
    <property type="nucleotide sequence ID" value="XM_005714901.1"/>
</dbReference>
<feature type="compositionally biased region" description="Polar residues" evidence="1">
    <location>
        <begin position="273"/>
        <end position="282"/>
    </location>
</feature>
<protein>
    <recommendedName>
        <fullName evidence="3">Malectin domain-containing protein</fullName>
    </recommendedName>
</protein>
<feature type="transmembrane region" description="Helical" evidence="2">
    <location>
        <begin position="428"/>
        <end position="451"/>
    </location>
</feature>
<evidence type="ECO:0000256" key="1">
    <source>
        <dbReference type="SAM" id="MobiDB-lite"/>
    </source>
</evidence>
<dbReference type="GeneID" id="17322660"/>
<evidence type="ECO:0000313" key="4">
    <source>
        <dbReference type="EMBL" id="CDF35139.1"/>
    </source>
</evidence>
<reference evidence="5" key="1">
    <citation type="journal article" date="2013" name="Proc. Natl. Acad. Sci. U.S.A.">
        <title>Genome structure and metabolic features in the red seaweed Chondrus crispus shed light on evolution of the Archaeplastida.</title>
        <authorList>
            <person name="Collen J."/>
            <person name="Porcel B."/>
            <person name="Carre W."/>
            <person name="Ball S.G."/>
            <person name="Chaparro C."/>
            <person name="Tonon T."/>
            <person name="Barbeyron T."/>
            <person name="Michel G."/>
            <person name="Noel B."/>
            <person name="Valentin K."/>
            <person name="Elias M."/>
            <person name="Artiguenave F."/>
            <person name="Arun A."/>
            <person name="Aury J.M."/>
            <person name="Barbosa-Neto J.F."/>
            <person name="Bothwell J.H."/>
            <person name="Bouget F.Y."/>
            <person name="Brillet L."/>
            <person name="Cabello-Hurtado F."/>
            <person name="Capella-Gutierrez S."/>
            <person name="Charrier B."/>
            <person name="Cladiere L."/>
            <person name="Cock J.M."/>
            <person name="Coelho S.M."/>
            <person name="Colleoni C."/>
            <person name="Czjzek M."/>
            <person name="Da Silva C."/>
            <person name="Delage L."/>
            <person name="Denoeud F."/>
            <person name="Deschamps P."/>
            <person name="Dittami S.M."/>
            <person name="Gabaldon T."/>
            <person name="Gachon C.M."/>
            <person name="Groisillier A."/>
            <person name="Herve C."/>
            <person name="Jabbari K."/>
            <person name="Katinka M."/>
            <person name="Kloareg B."/>
            <person name="Kowalczyk N."/>
            <person name="Labadie K."/>
            <person name="Leblanc C."/>
            <person name="Lopez P.J."/>
            <person name="McLachlan D.H."/>
            <person name="Meslet-Cladiere L."/>
            <person name="Moustafa A."/>
            <person name="Nehr Z."/>
            <person name="Nyvall Collen P."/>
            <person name="Panaud O."/>
            <person name="Partensky F."/>
            <person name="Poulain J."/>
            <person name="Rensing S.A."/>
            <person name="Rousvoal S."/>
            <person name="Samson G."/>
            <person name="Symeonidi A."/>
            <person name="Weissenbach J."/>
            <person name="Zambounis A."/>
            <person name="Wincker P."/>
            <person name="Boyen C."/>
        </authorList>
    </citation>
    <scope>NUCLEOTIDE SEQUENCE [LARGE SCALE GENOMIC DNA]</scope>
    <source>
        <strain evidence="5">cv. Stackhouse</strain>
    </source>
</reference>
<dbReference type="InterPro" id="IPR021720">
    <property type="entry name" value="Malectin_dom"/>
</dbReference>
<gene>
    <name evidence="4" type="ORF">CHC_T00003072001</name>
</gene>
<dbReference type="Pfam" id="PF11721">
    <property type="entry name" value="Malectin"/>
    <property type="match status" value="1"/>
</dbReference>
<dbReference type="Gene3D" id="2.60.120.430">
    <property type="entry name" value="Galactose-binding lectin"/>
    <property type="match status" value="1"/>
</dbReference>
<evidence type="ECO:0000259" key="3">
    <source>
        <dbReference type="Pfam" id="PF11721"/>
    </source>
</evidence>
<feature type="region of interest" description="Disordered" evidence="1">
    <location>
        <begin position="160"/>
        <end position="289"/>
    </location>
</feature>
<organism evidence="4 5">
    <name type="scientific">Chondrus crispus</name>
    <name type="common">Carrageen Irish moss</name>
    <name type="synonym">Polymorpha crispa</name>
    <dbReference type="NCBI Taxonomy" id="2769"/>
    <lineage>
        <taxon>Eukaryota</taxon>
        <taxon>Rhodophyta</taxon>
        <taxon>Florideophyceae</taxon>
        <taxon>Rhodymeniophycidae</taxon>
        <taxon>Gigartinales</taxon>
        <taxon>Gigartinaceae</taxon>
        <taxon>Chondrus</taxon>
    </lineage>
</organism>
<keyword evidence="2" id="KW-0472">Membrane</keyword>
<dbReference type="AlphaFoldDB" id="R7QAP2"/>
<name>R7QAP2_CHOCR</name>
<dbReference type="KEGG" id="ccp:CHC_T00003072001"/>
<evidence type="ECO:0000256" key="2">
    <source>
        <dbReference type="SAM" id="Phobius"/>
    </source>
</evidence>
<evidence type="ECO:0000313" key="5">
    <source>
        <dbReference type="Proteomes" id="UP000012073"/>
    </source>
</evidence>
<dbReference type="EMBL" id="HG001718">
    <property type="protein sequence ID" value="CDF35139.1"/>
    <property type="molecule type" value="Genomic_DNA"/>
</dbReference>
<dbReference type="Proteomes" id="UP000012073">
    <property type="component" value="Unassembled WGS sequence"/>
</dbReference>
<keyword evidence="2" id="KW-1133">Transmembrane helix</keyword>